<evidence type="ECO:0000313" key="4">
    <source>
        <dbReference type="Proteomes" id="UP000449547"/>
    </source>
</evidence>
<evidence type="ECO:0000313" key="3">
    <source>
        <dbReference type="EMBL" id="KAA8897996.1"/>
    </source>
</evidence>
<proteinExistence type="inferred from homology"/>
<gene>
    <name evidence="3" type="ORF">DIURU_004849</name>
</gene>
<dbReference type="CDD" id="cd14944">
    <property type="entry name" value="TRAPPC6A_Trs33"/>
    <property type="match status" value="1"/>
</dbReference>
<comment type="similarity">
    <text evidence="1">Belongs to the TRAPP small subunits family. BET3 subfamily.</text>
</comment>
<feature type="compositionally biased region" description="Polar residues" evidence="2">
    <location>
        <begin position="44"/>
        <end position="53"/>
    </location>
</feature>
<feature type="region of interest" description="Disordered" evidence="2">
    <location>
        <begin position="36"/>
        <end position="55"/>
    </location>
</feature>
<evidence type="ECO:0008006" key="5">
    <source>
        <dbReference type="Google" id="ProtNLM"/>
    </source>
</evidence>
<sequence>MGDILDGNPQVAAVALQLLVQEVVPTSIRVSHALQTQEKPREFTPTTSSTELSTAVPHDLPGTVDIYDSPLLGSDDVSIRVEKYGFHIGVSLAEVLLFKNNHISHTTTKIGDILDIMKFICRDVWKCVYGKQMDNLRTNHRGTFVLVDNSFKTIRGMNSPKGIQDTIAKAETYLWFPSGLIRGVLSSFGIDATVSTEITQFPAVTFNILTSINN</sequence>
<dbReference type="GO" id="GO:0005801">
    <property type="term" value="C:cis-Golgi network"/>
    <property type="evidence" value="ECO:0007669"/>
    <property type="project" value="TreeGrafter"/>
</dbReference>
<dbReference type="InterPro" id="IPR007194">
    <property type="entry name" value="TRAPP_component"/>
</dbReference>
<dbReference type="GO" id="GO:0005802">
    <property type="term" value="C:trans-Golgi network"/>
    <property type="evidence" value="ECO:0007669"/>
    <property type="project" value="TreeGrafter"/>
</dbReference>
<evidence type="ECO:0000256" key="1">
    <source>
        <dbReference type="ARBA" id="ARBA00006218"/>
    </source>
</evidence>
<dbReference type="Proteomes" id="UP000449547">
    <property type="component" value="Unassembled WGS sequence"/>
</dbReference>
<keyword evidence="4" id="KW-1185">Reference proteome</keyword>
<dbReference type="OrthoDB" id="941624at2759"/>
<dbReference type="InterPro" id="IPR037992">
    <property type="entry name" value="TRAPPC6/Trs33"/>
</dbReference>
<protein>
    <recommendedName>
        <fullName evidence="5">Trafficking protein particle complex subunit 6B</fullName>
    </recommendedName>
</protein>
<dbReference type="GO" id="GO:0006888">
    <property type="term" value="P:endoplasmic reticulum to Golgi vesicle-mediated transport"/>
    <property type="evidence" value="ECO:0007669"/>
    <property type="project" value="TreeGrafter"/>
</dbReference>
<dbReference type="Gene3D" id="3.30.1380.20">
    <property type="entry name" value="Trafficking protein particle complex subunit 3"/>
    <property type="match status" value="1"/>
</dbReference>
<evidence type="ECO:0000256" key="2">
    <source>
        <dbReference type="SAM" id="MobiDB-lite"/>
    </source>
</evidence>
<dbReference type="AlphaFoldDB" id="A0A642UJJ7"/>
<dbReference type="GeneID" id="54783500"/>
<name>A0A642UJJ7_DIURU</name>
<comment type="caution">
    <text evidence="3">The sequence shown here is derived from an EMBL/GenBank/DDBJ whole genome shotgun (WGS) entry which is preliminary data.</text>
</comment>
<dbReference type="SUPFAM" id="SSF111126">
    <property type="entry name" value="Ligand-binding domain in the NO signalling and Golgi transport"/>
    <property type="match status" value="1"/>
</dbReference>
<dbReference type="OMA" id="PYLEIPC"/>
<dbReference type="VEuPathDB" id="FungiDB:DIURU_004849"/>
<dbReference type="RefSeq" id="XP_034010253.1">
    <property type="nucleotide sequence ID" value="XM_034157767.1"/>
</dbReference>
<organism evidence="3 4">
    <name type="scientific">Diutina rugosa</name>
    <name type="common">Yeast</name>
    <name type="synonym">Candida rugosa</name>
    <dbReference type="NCBI Taxonomy" id="5481"/>
    <lineage>
        <taxon>Eukaryota</taxon>
        <taxon>Fungi</taxon>
        <taxon>Dikarya</taxon>
        <taxon>Ascomycota</taxon>
        <taxon>Saccharomycotina</taxon>
        <taxon>Pichiomycetes</taxon>
        <taxon>Debaryomycetaceae</taxon>
        <taxon>Diutina</taxon>
    </lineage>
</organism>
<reference evidence="3 4" key="1">
    <citation type="submission" date="2019-07" db="EMBL/GenBank/DDBJ databases">
        <title>Genome assembly of two rare yeast pathogens: Diutina rugosa and Trichomonascus ciferrii.</title>
        <authorList>
            <person name="Mixao V."/>
            <person name="Saus E."/>
            <person name="Hansen A."/>
            <person name="Lass-Flor C."/>
            <person name="Gabaldon T."/>
        </authorList>
    </citation>
    <scope>NUCLEOTIDE SEQUENCE [LARGE SCALE GENOMIC DNA]</scope>
    <source>
        <strain evidence="3 4">CBS 613</strain>
    </source>
</reference>
<accession>A0A642UJJ7</accession>
<dbReference type="EMBL" id="SWFT01000149">
    <property type="protein sequence ID" value="KAA8897996.1"/>
    <property type="molecule type" value="Genomic_DNA"/>
</dbReference>
<dbReference type="PANTHER" id="PTHR12817">
    <property type="entry name" value="TRAFFICKING PROTEIN PARTICLE COMPLEX SUBUNIT 6B"/>
    <property type="match status" value="1"/>
</dbReference>
<dbReference type="GO" id="GO:0030008">
    <property type="term" value="C:TRAPP complex"/>
    <property type="evidence" value="ECO:0007669"/>
    <property type="project" value="TreeGrafter"/>
</dbReference>
<dbReference type="Pfam" id="PF04051">
    <property type="entry name" value="TRAPP"/>
    <property type="match status" value="1"/>
</dbReference>
<dbReference type="PANTHER" id="PTHR12817:SF0">
    <property type="entry name" value="GEO08327P1"/>
    <property type="match status" value="1"/>
</dbReference>
<dbReference type="InterPro" id="IPR024096">
    <property type="entry name" value="NO_sig/Golgi_transp_ligand-bd"/>
</dbReference>